<feature type="compositionally biased region" description="Polar residues" evidence="2">
    <location>
        <begin position="180"/>
        <end position="198"/>
    </location>
</feature>
<evidence type="ECO:0000256" key="3">
    <source>
        <dbReference type="SAM" id="SignalP"/>
    </source>
</evidence>
<dbReference type="RefSeq" id="WP_055159516.1">
    <property type="nucleotide sequence ID" value="NZ_CZAU01000004.1"/>
</dbReference>
<evidence type="ECO:0000259" key="4">
    <source>
        <dbReference type="SMART" id="SM00646"/>
    </source>
</evidence>
<reference evidence="5 6" key="1">
    <citation type="submission" date="2015-09" db="EMBL/GenBank/DDBJ databases">
        <authorList>
            <consortium name="Pathogen Informatics"/>
        </authorList>
    </citation>
    <scope>NUCLEOTIDE SEQUENCE [LARGE SCALE GENOMIC DNA]</scope>
    <source>
        <strain evidence="5 6">2789STDY5834908</strain>
    </source>
</reference>
<dbReference type="EMBL" id="CZAU01000004">
    <property type="protein sequence ID" value="CUP11534.1"/>
    <property type="molecule type" value="Genomic_DNA"/>
</dbReference>
<dbReference type="PANTHER" id="PTHR30404:SF0">
    <property type="entry name" value="N-ACETYLMURAMOYL-L-ALANINE AMIDASE AMIC"/>
    <property type="match status" value="1"/>
</dbReference>
<dbReference type="OrthoDB" id="9806267at2"/>
<dbReference type="SMART" id="SM00646">
    <property type="entry name" value="Ami_3"/>
    <property type="match status" value="1"/>
</dbReference>
<dbReference type="Pfam" id="PF01520">
    <property type="entry name" value="Amidase_3"/>
    <property type="match status" value="1"/>
</dbReference>
<feature type="signal peptide" evidence="3">
    <location>
        <begin position="1"/>
        <end position="28"/>
    </location>
</feature>
<dbReference type="AlphaFoldDB" id="A0A174KHC3"/>
<evidence type="ECO:0000313" key="6">
    <source>
        <dbReference type="Proteomes" id="UP000095564"/>
    </source>
</evidence>
<sequence length="475" mass="52619">MNKKQILCTGLSLALLLSSVITTPASIAAGKYFKIQYIHSKKKVKKKAINARYNNKVISTKIPGYIEGSTSMYSAYWIFGHCSSLGTKYSYSSSKKRVTLQRNSQKLVMTLNSRTATLNGKKFTLPSAPRKIRYIAKKKNYIMVPGDIVAKKLGLNYSWNNRLLSGVISKGSTAKPAPSTPSNTKPQTFNPSGSTTKITASESDYSIRIKKPDGLSSSSISSNDDYWNKQLQIIIDGDYRNFFNTASNRTIKDSLTYKVSYLNGKTYINLITSTIKGFSVTQTDSYIYVKYAAPKDMFYRVIVIDAGHGGKDSGATGNGYIEKNMTLKIVQNIKTNFDSDPLYKVYYTRLSDWYPTLTERYDLANTVNADRFLSVHINSADSASAKGTETLYKDYKTYASVIHSSSLSGMGYTKGSSYDRSLVYRPGLAVLRGTKMMSALAEMGFISNSTESARIDARSEAIGSALYQSLCNSFN</sequence>
<organism evidence="5 6">
    <name type="scientific">Anaerostipes hadrus</name>
    <dbReference type="NCBI Taxonomy" id="649756"/>
    <lineage>
        <taxon>Bacteria</taxon>
        <taxon>Bacillati</taxon>
        <taxon>Bacillota</taxon>
        <taxon>Clostridia</taxon>
        <taxon>Lachnospirales</taxon>
        <taxon>Lachnospiraceae</taxon>
        <taxon>Anaerostipes</taxon>
    </lineage>
</organism>
<dbReference type="SUPFAM" id="SSF53187">
    <property type="entry name" value="Zn-dependent exopeptidases"/>
    <property type="match status" value="1"/>
</dbReference>
<dbReference type="GO" id="GO:0008745">
    <property type="term" value="F:N-acetylmuramoyl-L-alanine amidase activity"/>
    <property type="evidence" value="ECO:0007669"/>
    <property type="project" value="UniProtKB-EC"/>
</dbReference>
<dbReference type="PANTHER" id="PTHR30404">
    <property type="entry name" value="N-ACETYLMURAMOYL-L-ALANINE AMIDASE"/>
    <property type="match status" value="1"/>
</dbReference>
<dbReference type="InterPro" id="IPR036582">
    <property type="entry name" value="Mao_N_sf"/>
</dbReference>
<evidence type="ECO:0000256" key="2">
    <source>
        <dbReference type="SAM" id="MobiDB-lite"/>
    </source>
</evidence>
<dbReference type="Proteomes" id="UP000095564">
    <property type="component" value="Unassembled WGS sequence"/>
</dbReference>
<evidence type="ECO:0000313" key="5">
    <source>
        <dbReference type="EMBL" id="CUP11534.1"/>
    </source>
</evidence>
<dbReference type="CDD" id="cd02696">
    <property type="entry name" value="MurNAc-LAA"/>
    <property type="match status" value="1"/>
</dbReference>
<dbReference type="SUPFAM" id="SSF55383">
    <property type="entry name" value="Copper amine oxidase, domain N"/>
    <property type="match status" value="1"/>
</dbReference>
<name>A0A174KHC3_ANAHA</name>
<dbReference type="GO" id="GO:0009253">
    <property type="term" value="P:peptidoglycan catabolic process"/>
    <property type="evidence" value="ECO:0007669"/>
    <property type="project" value="InterPro"/>
</dbReference>
<dbReference type="InterPro" id="IPR050695">
    <property type="entry name" value="N-acetylmuramoyl_amidase_3"/>
</dbReference>
<keyword evidence="1 5" id="KW-0378">Hydrolase</keyword>
<dbReference type="InterPro" id="IPR012854">
    <property type="entry name" value="Cu_amine_oxidase-like_N"/>
</dbReference>
<feature type="chain" id="PRO_5008026147" evidence="3">
    <location>
        <begin position="29"/>
        <end position="475"/>
    </location>
</feature>
<dbReference type="Gene3D" id="3.40.630.40">
    <property type="entry name" value="Zn-dependent exopeptidases"/>
    <property type="match status" value="1"/>
</dbReference>
<feature type="domain" description="MurNAc-LAA" evidence="4">
    <location>
        <begin position="361"/>
        <end position="471"/>
    </location>
</feature>
<dbReference type="InterPro" id="IPR002508">
    <property type="entry name" value="MurNAc-LAA_cat"/>
</dbReference>
<protein>
    <submittedName>
        <fullName evidence="5">N-acetylmuramoyl-L-alanine amidase LytC</fullName>
        <ecNumber evidence="5">3.5.1.28</ecNumber>
    </submittedName>
</protein>
<gene>
    <name evidence="5" type="primary">lytC_1</name>
    <name evidence="5" type="ORF">ERS852520_00631</name>
</gene>
<evidence type="ECO:0000256" key="1">
    <source>
        <dbReference type="ARBA" id="ARBA00022801"/>
    </source>
</evidence>
<dbReference type="Pfam" id="PF07833">
    <property type="entry name" value="Cu_amine_oxidN1"/>
    <property type="match status" value="1"/>
</dbReference>
<dbReference type="GO" id="GO:0030288">
    <property type="term" value="C:outer membrane-bounded periplasmic space"/>
    <property type="evidence" value="ECO:0007669"/>
    <property type="project" value="TreeGrafter"/>
</dbReference>
<feature type="region of interest" description="Disordered" evidence="2">
    <location>
        <begin position="170"/>
        <end position="198"/>
    </location>
</feature>
<dbReference type="EC" id="3.5.1.28" evidence="5"/>
<proteinExistence type="predicted"/>
<dbReference type="Gene3D" id="3.30.457.10">
    <property type="entry name" value="Copper amine oxidase-like, N-terminal domain"/>
    <property type="match status" value="1"/>
</dbReference>
<keyword evidence="3" id="KW-0732">Signal</keyword>
<accession>A0A174KHC3</accession>